<dbReference type="OrthoDB" id="1912904at2"/>
<dbReference type="RefSeq" id="WP_128212847.1">
    <property type="nucleotide sequence ID" value="NZ_CP025746.1"/>
</dbReference>
<name>A0A410DSP6_9CLOT</name>
<keyword evidence="3" id="KW-1185">Reference proteome</keyword>
<dbReference type="Proteomes" id="UP000286268">
    <property type="component" value="Chromosome"/>
</dbReference>
<dbReference type="NCBIfam" id="NF045650">
    <property type="entry name" value="CD1247_Nterm"/>
    <property type="match status" value="1"/>
</dbReference>
<dbReference type="EMBL" id="CP025746">
    <property type="protein sequence ID" value="QAA32057.1"/>
    <property type="molecule type" value="Genomic_DNA"/>
</dbReference>
<organism evidence="2 3">
    <name type="scientific">Clostridium manihotivorum</name>
    <dbReference type="NCBI Taxonomy" id="2320868"/>
    <lineage>
        <taxon>Bacteria</taxon>
        <taxon>Bacillati</taxon>
        <taxon>Bacillota</taxon>
        <taxon>Clostridia</taxon>
        <taxon>Eubacteriales</taxon>
        <taxon>Clostridiaceae</taxon>
        <taxon>Clostridium</taxon>
    </lineage>
</organism>
<gene>
    <name evidence="2" type="ORF">C1I91_10540</name>
</gene>
<proteinExistence type="predicted"/>
<dbReference type="InterPro" id="IPR054688">
    <property type="entry name" value="CD1247_N"/>
</dbReference>
<keyword evidence="1" id="KW-0175">Coiled coil</keyword>
<reference evidence="2 3" key="1">
    <citation type="submission" date="2018-01" db="EMBL/GenBank/DDBJ databases">
        <title>Genome Sequencing and Assembly of Anaerobacter polyendosporus strain CT4.</title>
        <authorList>
            <person name="Tachaapaikoon C."/>
            <person name="Sutheeworapong S."/>
            <person name="Jenjaroenpun P."/>
            <person name="Wongsurawat T."/>
            <person name="Nookeaw I."/>
            <person name="Cheawchanlertfa P."/>
            <person name="Kosugi A."/>
            <person name="Cheevadhanarak S."/>
            <person name="Ratanakhanokchai K."/>
        </authorList>
    </citation>
    <scope>NUCLEOTIDE SEQUENCE [LARGE SCALE GENOMIC DNA]</scope>
    <source>
        <strain evidence="2 3">CT4</strain>
    </source>
</reference>
<evidence type="ECO:0000256" key="1">
    <source>
        <dbReference type="SAM" id="Coils"/>
    </source>
</evidence>
<evidence type="ECO:0008006" key="4">
    <source>
        <dbReference type="Google" id="ProtNLM"/>
    </source>
</evidence>
<sequence>MKELREKISKLSALISEDSNTDNRDFKVNVLDILSDICDEVEALQVNQESLTENIEFLNNDISDIQEDLFEDVSVDDLDCGDEEYVEVTCNKCGKGIFFEQSALDNNTEIPCPYCGADIYTSTKN</sequence>
<dbReference type="AlphaFoldDB" id="A0A410DSP6"/>
<protein>
    <recommendedName>
        <fullName evidence="4">Zinc ribbon domain-containing protein</fullName>
    </recommendedName>
</protein>
<dbReference type="KEGG" id="cmah:C1I91_10540"/>
<feature type="coiled-coil region" evidence="1">
    <location>
        <begin position="1"/>
        <end position="68"/>
    </location>
</feature>
<accession>A0A410DSP6</accession>
<evidence type="ECO:0000313" key="3">
    <source>
        <dbReference type="Proteomes" id="UP000286268"/>
    </source>
</evidence>
<evidence type="ECO:0000313" key="2">
    <source>
        <dbReference type="EMBL" id="QAA32057.1"/>
    </source>
</evidence>